<sequence length="401" mass="45530">KADEPVQSFFVSFDFTSKFLNLEIPCLADNEIAFLMETSAPHTTAISKLTSSLTTIPPLPPLYFNPLLQQQTPKTEMPELKQTNQFAKAVSPIPAIVDQYLTFKMKEVVSVAIQMQTNKLREEAQAENQDFLNQTDQTIKRISTMHWSSHTTLTKTSLPHMVMLCYLKEDEIIKTRMKTPLLDQTKGRREGNLVKMLHPLKIQEEPSHIVEESGMQQDQEFVTRDNDEQLVNNETKPATYELKWNKDLVLELWSAVVVTYDQHTYYGTSHWGPNANATTDMNKTAYTSHSDPQGIIYVDSLKRKRLMRTDELHKSSDGTLNDVRSALHEIAAENGISANEKMEQLRQEKGSGYGLGDKKAALSEEVDAESGILCWWKTLWARPTVAGKDHMILSNDVLIIT</sequence>
<protein>
    <submittedName>
        <fullName evidence="1">Uncharacterized protein</fullName>
    </submittedName>
</protein>
<evidence type="ECO:0000313" key="1">
    <source>
        <dbReference type="EMBL" id="GFA72311.1"/>
    </source>
</evidence>
<dbReference type="EMBL" id="BKCJ010475714">
    <property type="protein sequence ID" value="GFA72311.1"/>
    <property type="molecule type" value="Genomic_DNA"/>
</dbReference>
<gene>
    <name evidence="1" type="ORF">Tci_644283</name>
</gene>
<feature type="non-terminal residue" evidence="1">
    <location>
        <position position="1"/>
    </location>
</feature>
<name>A0A699K2R2_TANCI</name>
<comment type="caution">
    <text evidence="1">The sequence shown here is derived from an EMBL/GenBank/DDBJ whole genome shotgun (WGS) entry which is preliminary data.</text>
</comment>
<reference evidence="1" key="1">
    <citation type="journal article" date="2019" name="Sci. Rep.">
        <title>Draft genome of Tanacetum cinerariifolium, the natural source of mosquito coil.</title>
        <authorList>
            <person name="Yamashiro T."/>
            <person name="Shiraishi A."/>
            <person name="Satake H."/>
            <person name="Nakayama K."/>
        </authorList>
    </citation>
    <scope>NUCLEOTIDE SEQUENCE</scope>
</reference>
<dbReference type="AlphaFoldDB" id="A0A699K2R2"/>
<organism evidence="1">
    <name type="scientific">Tanacetum cinerariifolium</name>
    <name type="common">Dalmatian daisy</name>
    <name type="synonym">Chrysanthemum cinerariifolium</name>
    <dbReference type="NCBI Taxonomy" id="118510"/>
    <lineage>
        <taxon>Eukaryota</taxon>
        <taxon>Viridiplantae</taxon>
        <taxon>Streptophyta</taxon>
        <taxon>Embryophyta</taxon>
        <taxon>Tracheophyta</taxon>
        <taxon>Spermatophyta</taxon>
        <taxon>Magnoliopsida</taxon>
        <taxon>eudicotyledons</taxon>
        <taxon>Gunneridae</taxon>
        <taxon>Pentapetalae</taxon>
        <taxon>asterids</taxon>
        <taxon>campanulids</taxon>
        <taxon>Asterales</taxon>
        <taxon>Asteraceae</taxon>
        <taxon>Asteroideae</taxon>
        <taxon>Anthemideae</taxon>
        <taxon>Anthemidinae</taxon>
        <taxon>Tanacetum</taxon>
    </lineage>
</organism>
<accession>A0A699K2R2</accession>
<feature type="non-terminal residue" evidence="1">
    <location>
        <position position="401"/>
    </location>
</feature>
<proteinExistence type="predicted"/>